<sequence>MAGDTLVATMSRPRELNAVSSALLEELVQLADWLKYQTSIHFLILDHEGPAFSAGAHLKEVSGILDDKEHAVDRLRINQIVATEMVRKMSNVEQITFAAVRGPAYGAGVGIAMTCDFRVMEENAKFNLPETRLGMFLTYGLTPSLVASIGLAKAKEMIMFCEDWDAEKCQQAGLVEHVVGTGAARTKIASLIDQLRTMDWQALRLVKRIANSAAAAIVNSPSTTEVELAGFAIAGGEVATHLNDFVRRKAESKN</sequence>
<dbReference type="RefSeq" id="WP_147911983.1">
    <property type="nucleotide sequence ID" value="NZ_JBHUEJ010000015.1"/>
</dbReference>
<evidence type="ECO:0000313" key="1">
    <source>
        <dbReference type="EMBL" id="MFD1710227.1"/>
    </source>
</evidence>
<dbReference type="Gene3D" id="3.90.226.10">
    <property type="entry name" value="2-enoyl-CoA Hydratase, Chain A, domain 1"/>
    <property type="match status" value="1"/>
</dbReference>
<gene>
    <name evidence="1" type="ORF">ACFSF0_06400</name>
</gene>
<dbReference type="Proteomes" id="UP001597304">
    <property type="component" value="Unassembled WGS sequence"/>
</dbReference>
<dbReference type="CDD" id="cd06558">
    <property type="entry name" value="crotonase-like"/>
    <property type="match status" value="1"/>
</dbReference>
<dbReference type="SUPFAM" id="SSF52096">
    <property type="entry name" value="ClpP/crotonase"/>
    <property type="match status" value="1"/>
</dbReference>
<keyword evidence="2" id="KW-1185">Reference proteome</keyword>
<dbReference type="PANTHER" id="PTHR11941:SF54">
    <property type="entry name" value="ENOYL-COA HYDRATASE, MITOCHONDRIAL"/>
    <property type="match status" value="1"/>
</dbReference>
<proteinExistence type="predicted"/>
<dbReference type="InterPro" id="IPR029045">
    <property type="entry name" value="ClpP/crotonase-like_dom_sf"/>
</dbReference>
<organism evidence="1 2">
    <name type="scientific">Ottowia flava</name>
    <dbReference type="NCBI Taxonomy" id="2675430"/>
    <lineage>
        <taxon>Bacteria</taxon>
        <taxon>Pseudomonadati</taxon>
        <taxon>Pseudomonadota</taxon>
        <taxon>Betaproteobacteria</taxon>
        <taxon>Burkholderiales</taxon>
        <taxon>Comamonadaceae</taxon>
        <taxon>Ottowia</taxon>
    </lineage>
</organism>
<protein>
    <submittedName>
        <fullName evidence="1">Enoyl-CoA hydratase/isomerase family protein</fullName>
    </submittedName>
</protein>
<dbReference type="EMBL" id="JBHUEJ010000015">
    <property type="protein sequence ID" value="MFD1710227.1"/>
    <property type="molecule type" value="Genomic_DNA"/>
</dbReference>
<name>A0ABW4KQR7_9BURK</name>
<evidence type="ECO:0000313" key="2">
    <source>
        <dbReference type="Proteomes" id="UP001597304"/>
    </source>
</evidence>
<dbReference type="Pfam" id="PF00378">
    <property type="entry name" value="ECH_1"/>
    <property type="match status" value="1"/>
</dbReference>
<dbReference type="PANTHER" id="PTHR11941">
    <property type="entry name" value="ENOYL-COA HYDRATASE-RELATED"/>
    <property type="match status" value="1"/>
</dbReference>
<dbReference type="InterPro" id="IPR001753">
    <property type="entry name" value="Enoyl-CoA_hydra/iso"/>
</dbReference>
<comment type="caution">
    <text evidence="1">The sequence shown here is derived from an EMBL/GenBank/DDBJ whole genome shotgun (WGS) entry which is preliminary data.</text>
</comment>
<reference evidence="2" key="1">
    <citation type="journal article" date="2019" name="Int. J. Syst. Evol. Microbiol.">
        <title>The Global Catalogue of Microorganisms (GCM) 10K type strain sequencing project: providing services to taxonomists for standard genome sequencing and annotation.</title>
        <authorList>
            <consortium name="The Broad Institute Genomics Platform"/>
            <consortium name="The Broad Institute Genome Sequencing Center for Infectious Disease"/>
            <person name="Wu L."/>
            <person name="Ma J."/>
        </authorList>
    </citation>
    <scope>NUCLEOTIDE SEQUENCE [LARGE SCALE GENOMIC DNA]</scope>
    <source>
        <strain evidence="2">LMG 29247</strain>
    </source>
</reference>
<accession>A0ABW4KQR7</accession>